<dbReference type="AlphaFoldDB" id="R1CHT6"/>
<organism evidence="1 2">
    <name type="scientific">Caldisalinibacter kiritimatiensis</name>
    <dbReference type="NCBI Taxonomy" id="1304284"/>
    <lineage>
        <taxon>Bacteria</taxon>
        <taxon>Bacillati</taxon>
        <taxon>Bacillota</taxon>
        <taxon>Tissierellia</taxon>
        <taxon>Tissierellales</taxon>
        <taxon>Thermohalobacteraceae</taxon>
        <taxon>Caldisalinibacter</taxon>
    </lineage>
</organism>
<comment type="caution">
    <text evidence="1">The sequence shown here is derived from an EMBL/GenBank/DDBJ whole genome shotgun (WGS) entry which is preliminary data.</text>
</comment>
<dbReference type="EMBL" id="ARZA01000008">
    <property type="protein sequence ID" value="EOD01850.1"/>
    <property type="molecule type" value="Genomic_DNA"/>
</dbReference>
<dbReference type="Pfam" id="PF04308">
    <property type="entry name" value="RNaseH_like"/>
    <property type="match status" value="1"/>
</dbReference>
<accession>R1CHT6</accession>
<protein>
    <recommendedName>
        <fullName evidence="3">DUF458 domain-containing protein</fullName>
    </recommendedName>
</protein>
<dbReference type="eggNOG" id="COG1978">
    <property type="taxonomic scope" value="Bacteria"/>
</dbReference>
<proteinExistence type="predicted"/>
<sequence>MNFNDVTNEIINFVSKYPNSRYKLAIGSDSQVKVGYTVYISAIIIHRIGKGAKGFVTKKIVPREINNLREKIFIEASMTHKIASMFTLDFFEDVMDIIIPNIKKGADFKYEIHVDIGNNGETRKYIKEVAGYFAGLGFETKIKPEAYAASSYANKYTK</sequence>
<name>R1CHT6_9FIRM</name>
<dbReference type="STRING" id="1304284.L21TH_0068"/>
<evidence type="ECO:0000313" key="2">
    <source>
        <dbReference type="Proteomes" id="UP000013378"/>
    </source>
</evidence>
<dbReference type="InterPro" id="IPR007405">
    <property type="entry name" value="Phage_KVP40_Orf299"/>
</dbReference>
<dbReference type="PANTHER" id="PTHR39961:SF1">
    <property type="entry name" value="DUF458 DOMAIN-CONTAINING PROTEIN"/>
    <property type="match status" value="1"/>
</dbReference>
<reference evidence="1 2" key="1">
    <citation type="journal article" date="2015" name="Geomicrobiol. J.">
        <title>Caldisalinibacter kiritimatiensis gen. nov., sp. nov., a moderately thermohalophilic thiosulfate-reducing bacterium from a hypersaline microbial mat.</title>
        <authorList>
            <person name="Ben Hania W."/>
            <person name="Joseph M."/>
            <person name="Fiebig A."/>
            <person name="Bunk B."/>
            <person name="Klenk H.-P."/>
            <person name="Fardeau M.-L."/>
            <person name="Spring S."/>
        </authorList>
    </citation>
    <scope>NUCLEOTIDE SEQUENCE [LARGE SCALE GENOMIC DNA]</scope>
    <source>
        <strain evidence="1 2">L21-TH-D2</strain>
    </source>
</reference>
<evidence type="ECO:0008006" key="3">
    <source>
        <dbReference type="Google" id="ProtNLM"/>
    </source>
</evidence>
<dbReference type="Proteomes" id="UP000013378">
    <property type="component" value="Unassembled WGS sequence"/>
</dbReference>
<evidence type="ECO:0000313" key="1">
    <source>
        <dbReference type="EMBL" id="EOD01850.1"/>
    </source>
</evidence>
<dbReference type="PANTHER" id="PTHR39961">
    <property type="entry name" value="HYPOTHETICAL CYTOSOLIC PROTEIN"/>
    <property type="match status" value="1"/>
</dbReference>
<keyword evidence="2" id="KW-1185">Reference proteome</keyword>
<gene>
    <name evidence="1" type="ORF">L21TH_0068</name>
</gene>